<proteinExistence type="predicted"/>
<protein>
    <submittedName>
        <fullName evidence="1">Uncharacterized protein</fullName>
    </submittedName>
</protein>
<reference evidence="1 2" key="1">
    <citation type="journal article" date="2020" name="Cell">
        <title>Large-Scale Comparative Analyses of Tick Genomes Elucidate Their Genetic Diversity and Vector Capacities.</title>
        <authorList>
            <consortium name="Tick Genome and Microbiome Consortium (TIGMIC)"/>
            <person name="Jia N."/>
            <person name="Wang J."/>
            <person name="Shi W."/>
            <person name="Du L."/>
            <person name="Sun Y."/>
            <person name="Zhan W."/>
            <person name="Jiang J.F."/>
            <person name="Wang Q."/>
            <person name="Zhang B."/>
            <person name="Ji P."/>
            <person name="Bell-Sakyi L."/>
            <person name="Cui X.M."/>
            <person name="Yuan T.T."/>
            <person name="Jiang B.G."/>
            <person name="Yang W.F."/>
            <person name="Lam T.T."/>
            <person name="Chang Q.C."/>
            <person name="Ding S.J."/>
            <person name="Wang X.J."/>
            <person name="Zhu J.G."/>
            <person name="Ruan X.D."/>
            <person name="Zhao L."/>
            <person name="Wei J.T."/>
            <person name="Ye R.Z."/>
            <person name="Que T.C."/>
            <person name="Du C.H."/>
            <person name="Zhou Y.H."/>
            <person name="Cheng J.X."/>
            <person name="Dai P.F."/>
            <person name="Guo W.B."/>
            <person name="Han X.H."/>
            <person name="Huang E.J."/>
            <person name="Li L.F."/>
            <person name="Wei W."/>
            <person name="Gao Y.C."/>
            <person name="Liu J.Z."/>
            <person name="Shao H.Z."/>
            <person name="Wang X."/>
            <person name="Wang C.C."/>
            <person name="Yang T.C."/>
            <person name="Huo Q.B."/>
            <person name="Li W."/>
            <person name="Chen H.Y."/>
            <person name="Chen S.E."/>
            <person name="Zhou L.G."/>
            <person name="Ni X.B."/>
            <person name="Tian J.H."/>
            <person name="Sheng Y."/>
            <person name="Liu T."/>
            <person name="Pan Y.S."/>
            <person name="Xia L.Y."/>
            <person name="Li J."/>
            <person name="Zhao F."/>
            <person name="Cao W.C."/>
        </authorList>
    </citation>
    <scope>NUCLEOTIDE SEQUENCE [LARGE SCALE GENOMIC DNA]</scope>
    <source>
        <strain evidence="1">Iper-2018</strain>
    </source>
</reference>
<gene>
    <name evidence="1" type="ORF">HPB47_005861</name>
</gene>
<sequence>MPGSRQAYACEKASRKTRTLALLEHASKDIQEAECNPSERRREQRSTPAAAEHARGSPIGRSVPVDCALSADSPAYHLYRQDSRCEGAGYDQGRSFAELAEGGPPGLDDSEGNGDSAGEGTNALCEFQDFLRDRAVESGIKRRPLTALLKILRRWDGMSDLPKDGRTLLQTPCKPHEQFPFTPMAPGNYCHFGLAAGLQHSLRNVEWLPARAQSGSLVELSRTGHGPNVNPEVANTGRHITHYPLSSMKAQFPKIQQLFLKQTIAVPSSASVERRFSGREENPFLVDFGATGCSFGAIAATHFQREQSRGLDEIDRLEAVGFRLLLFYTGPLLLKSCLPEDLYTAPFESSRLGIFIVARLSTPKPWPLRNVRKMVKLPWDSKFVALPELHKV</sequence>
<evidence type="ECO:0000313" key="2">
    <source>
        <dbReference type="Proteomes" id="UP000805193"/>
    </source>
</evidence>
<dbReference type="EMBL" id="JABSTQ010010878">
    <property type="protein sequence ID" value="KAG0417143.1"/>
    <property type="molecule type" value="Genomic_DNA"/>
</dbReference>
<accession>A0AC60PBU9</accession>
<organism evidence="1 2">
    <name type="scientific">Ixodes persulcatus</name>
    <name type="common">Taiga tick</name>
    <dbReference type="NCBI Taxonomy" id="34615"/>
    <lineage>
        <taxon>Eukaryota</taxon>
        <taxon>Metazoa</taxon>
        <taxon>Ecdysozoa</taxon>
        <taxon>Arthropoda</taxon>
        <taxon>Chelicerata</taxon>
        <taxon>Arachnida</taxon>
        <taxon>Acari</taxon>
        <taxon>Parasitiformes</taxon>
        <taxon>Ixodida</taxon>
        <taxon>Ixodoidea</taxon>
        <taxon>Ixodidae</taxon>
        <taxon>Ixodinae</taxon>
        <taxon>Ixodes</taxon>
    </lineage>
</organism>
<comment type="caution">
    <text evidence="1">The sequence shown here is derived from an EMBL/GenBank/DDBJ whole genome shotgun (WGS) entry which is preliminary data.</text>
</comment>
<keyword evidence="2" id="KW-1185">Reference proteome</keyword>
<name>A0AC60PBU9_IXOPE</name>
<dbReference type="Proteomes" id="UP000805193">
    <property type="component" value="Unassembled WGS sequence"/>
</dbReference>
<evidence type="ECO:0000313" key="1">
    <source>
        <dbReference type="EMBL" id="KAG0417143.1"/>
    </source>
</evidence>